<sequence length="126" mass="13126">MPLNRRNFIAGVGAIAGVGMMTPQLSKTSLAAAPVAKGQVPGVYRTKVGAVQVTSIFDGGMEMGAGIVLEPEMSEINRLKKKAFIQSDHIPGYLNTFVVNTGGKLVLIDTGAADYGPGTGHLLENL</sequence>
<keyword evidence="1" id="KW-0378">Hydrolase</keyword>
<dbReference type="PROSITE" id="PS51318">
    <property type="entry name" value="TAT"/>
    <property type="match status" value="1"/>
</dbReference>
<organism evidence="1 2">
    <name type="scientific">Micavibrio aeruginosavorus</name>
    <dbReference type="NCBI Taxonomy" id="349221"/>
    <lineage>
        <taxon>Bacteria</taxon>
        <taxon>Pseudomonadati</taxon>
        <taxon>Bdellovibrionota</taxon>
        <taxon>Bdellovibrionia</taxon>
        <taxon>Bdellovibrionales</taxon>
        <taxon>Pseudobdellovibrionaceae</taxon>
        <taxon>Micavibrio</taxon>
    </lineage>
</organism>
<dbReference type="EMBL" id="QFOT01000053">
    <property type="protein sequence ID" value="PZP55739.1"/>
    <property type="molecule type" value="Genomic_DNA"/>
</dbReference>
<feature type="non-terminal residue" evidence="1">
    <location>
        <position position="126"/>
    </location>
</feature>
<dbReference type="Proteomes" id="UP000249739">
    <property type="component" value="Unassembled WGS sequence"/>
</dbReference>
<evidence type="ECO:0000313" key="2">
    <source>
        <dbReference type="Proteomes" id="UP000249739"/>
    </source>
</evidence>
<accession>A0A2W5HPQ2</accession>
<reference evidence="1 2" key="1">
    <citation type="submission" date="2017-08" db="EMBL/GenBank/DDBJ databases">
        <title>Infants hospitalized years apart are colonized by the same room-sourced microbial strains.</title>
        <authorList>
            <person name="Brooks B."/>
            <person name="Olm M.R."/>
            <person name="Firek B.A."/>
            <person name="Baker R."/>
            <person name="Thomas B.C."/>
            <person name="Morowitz M.J."/>
            <person name="Banfield J.F."/>
        </authorList>
    </citation>
    <scope>NUCLEOTIDE SEQUENCE [LARGE SCALE GENOMIC DNA]</scope>
    <source>
        <strain evidence="1">S2_006_000_R2_64</strain>
    </source>
</reference>
<protein>
    <submittedName>
        <fullName evidence="1">MBL fold metallo-hydrolase</fullName>
    </submittedName>
</protein>
<proteinExistence type="predicted"/>
<dbReference type="SUPFAM" id="SSF56281">
    <property type="entry name" value="Metallo-hydrolase/oxidoreductase"/>
    <property type="match status" value="1"/>
</dbReference>
<gene>
    <name evidence="1" type="ORF">DI586_05940</name>
</gene>
<dbReference type="InterPro" id="IPR006311">
    <property type="entry name" value="TAT_signal"/>
</dbReference>
<evidence type="ECO:0000313" key="1">
    <source>
        <dbReference type="EMBL" id="PZP55739.1"/>
    </source>
</evidence>
<dbReference type="GO" id="GO:0016787">
    <property type="term" value="F:hydrolase activity"/>
    <property type="evidence" value="ECO:0007669"/>
    <property type="project" value="UniProtKB-KW"/>
</dbReference>
<dbReference type="InterPro" id="IPR036866">
    <property type="entry name" value="RibonucZ/Hydroxyglut_hydro"/>
</dbReference>
<comment type="caution">
    <text evidence="1">The sequence shown here is derived from an EMBL/GenBank/DDBJ whole genome shotgun (WGS) entry which is preliminary data.</text>
</comment>
<dbReference type="AlphaFoldDB" id="A0A2W5HPQ2"/>
<dbReference type="Gene3D" id="3.60.15.10">
    <property type="entry name" value="Ribonuclease Z/Hydroxyacylglutathione hydrolase-like"/>
    <property type="match status" value="1"/>
</dbReference>
<name>A0A2W5HPQ2_9BACT</name>